<proteinExistence type="predicted"/>
<dbReference type="InterPro" id="IPR029063">
    <property type="entry name" value="SAM-dependent_MTases_sf"/>
</dbReference>
<evidence type="ECO:0000313" key="2">
    <source>
        <dbReference type="Proteomes" id="UP000832097"/>
    </source>
</evidence>
<dbReference type="Gene3D" id="3.40.50.150">
    <property type="entry name" value="Vaccinia Virus protein VP39"/>
    <property type="match status" value="1"/>
</dbReference>
<accession>A0ABY4C0U6</accession>
<dbReference type="Proteomes" id="UP000832097">
    <property type="component" value="Chromosome"/>
</dbReference>
<evidence type="ECO:0008006" key="3">
    <source>
        <dbReference type="Google" id="ProtNLM"/>
    </source>
</evidence>
<gene>
    <name evidence="1" type="ORF">MTO99_04495</name>
</gene>
<name>A0ABY4C0U6_9MICO</name>
<reference evidence="1 2" key="1">
    <citation type="submission" date="2022-03" db="EMBL/GenBank/DDBJ databases">
        <title>Mucilaginibacter sp. isolated from the gut of Protaetia brevitarsis seulensis larvae.</title>
        <authorList>
            <person name="Won M."/>
            <person name="Kim S.-J."/>
            <person name="Kwon S.-W."/>
        </authorList>
    </citation>
    <scope>NUCLEOTIDE SEQUENCE [LARGE SCALE GENOMIC DNA]</scope>
    <source>
        <strain evidence="1 2">CFWR-12</strain>
    </source>
</reference>
<dbReference type="SUPFAM" id="SSF53335">
    <property type="entry name" value="S-adenosyl-L-methionine-dependent methyltransferases"/>
    <property type="match status" value="1"/>
</dbReference>
<organism evidence="1 2">
    <name type="scientific">Agromyces larvae</name>
    <dbReference type="NCBI Taxonomy" id="2929802"/>
    <lineage>
        <taxon>Bacteria</taxon>
        <taxon>Bacillati</taxon>
        <taxon>Actinomycetota</taxon>
        <taxon>Actinomycetes</taxon>
        <taxon>Micrococcales</taxon>
        <taxon>Microbacteriaceae</taxon>
        <taxon>Agromyces</taxon>
    </lineage>
</organism>
<dbReference type="EMBL" id="CP094528">
    <property type="protein sequence ID" value="UOE45045.1"/>
    <property type="molecule type" value="Genomic_DNA"/>
</dbReference>
<evidence type="ECO:0000313" key="1">
    <source>
        <dbReference type="EMBL" id="UOE45045.1"/>
    </source>
</evidence>
<protein>
    <recommendedName>
        <fullName evidence="3">Methyltransferase domain-containing protein</fullName>
    </recommendedName>
</protein>
<keyword evidence="2" id="KW-1185">Reference proteome</keyword>
<sequence length="174" mass="18909">MSRDLGAERVLVADRSPDAVRWSRRHHREVTGREATGVVLDLWRPLPIVDGAADLILDVFAPRNPPEYARILSPAGAVIVVVPTSRHLAELRAAGSLLEIPDGKDERVIEQFTAAGLSLAGRRPVDHSFSAAEDQLAQLVAMGPSAHHRAEGEPVEARTVTASVEVLAFTQHRR</sequence>